<feature type="compositionally biased region" description="Polar residues" evidence="4">
    <location>
        <begin position="13"/>
        <end position="30"/>
    </location>
</feature>
<evidence type="ECO:0000256" key="1">
    <source>
        <dbReference type="ARBA" id="ARBA00004123"/>
    </source>
</evidence>
<evidence type="ECO:0000313" key="5">
    <source>
        <dbReference type="EMBL" id="GJJ72964.1"/>
    </source>
</evidence>
<dbReference type="Pfam" id="PF09751">
    <property type="entry name" value="Es2"/>
    <property type="match status" value="1"/>
</dbReference>
<dbReference type="Proteomes" id="UP000827284">
    <property type="component" value="Unassembled WGS sequence"/>
</dbReference>
<feature type="region of interest" description="Disordered" evidence="4">
    <location>
        <begin position="118"/>
        <end position="186"/>
    </location>
</feature>
<evidence type="ECO:0000256" key="2">
    <source>
        <dbReference type="ARBA" id="ARBA00009072"/>
    </source>
</evidence>
<reference evidence="5" key="2">
    <citation type="journal article" date="2022" name="Microbiol. Resour. Announc.">
        <title>Whole-Genome Sequence of Entomortierella parvispora E1425, a Mucoromycotan Fungus Associated with Burkholderiaceae-Related Endosymbiotic Bacteria.</title>
        <authorList>
            <person name="Herlambang A."/>
            <person name="Guo Y."/>
            <person name="Takashima Y."/>
            <person name="Narisawa K."/>
            <person name="Ohta H."/>
            <person name="Nishizawa T."/>
        </authorList>
    </citation>
    <scope>NUCLEOTIDE SEQUENCE</scope>
    <source>
        <strain evidence="5">E1425</strain>
    </source>
</reference>
<comment type="subcellular location">
    <subcellularLocation>
        <location evidence="1">Nucleus</location>
    </subcellularLocation>
</comment>
<proteinExistence type="inferred from homology"/>
<feature type="region of interest" description="Disordered" evidence="4">
    <location>
        <begin position="1"/>
        <end position="30"/>
    </location>
</feature>
<feature type="region of interest" description="Disordered" evidence="4">
    <location>
        <begin position="445"/>
        <end position="531"/>
    </location>
</feature>
<protein>
    <submittedName>
        <fullName evidence="5">Protein DGCR14</fullName>
    </submittedName>
</protein>
<dbReference type="PANTHER" id="PTHR12940">
    <property type="entry name" value="ES-2 PROTEIN - RELATED"/>
    <property type="match status" value="1"/>
</dbReference>
<name>A0A9P3HA85_9FUNG</name>
<reference evidence="5" key="1">
    <citation type="submission" date="2021-11" db="EMBL/GenBank/DDBJ databases">
        <authorList>
            <person name="Herlambang A."/>
            <person name="Guo Y."/>
            <person name="Takashima Y."/>
            <person name="Nishizawa T."/>
        </authorList>
    </citation>
    <scope>NUCLEOTIDE SEQUENCE</scope>
    <source>
        <strain evidence="5">E1425</strain>
    </source>
</reference>
<sequence length="531" mass="57848">MSSQELTKAATASKDTPTEASSTALTTKPSTVLVSHTRNGKPLYKSNVPAPLPQKILEEDDYTDALSKIIERDFFPDLARLRRQHAYLDAVQANDLERIAATARDLAGNDTPLAHQRFKTPGATPRVKSHGLPNEPWTPARVDANVDTTTWNGEAASTPRTETPSRTGTKQRRSKGTPPPEQETIDTNMSLDQFQAMYTSEDNASFNEILEKVNARKQEEYNWMHSLEQKSILLIEHQREGRELPDTSGTIEDKSKLQLMLADKRSGVIPTWGYKAKNTLMYQPDGLGSDLNDRIIRGNPKEISHANTAFQGTDLLVVNQAAAAKFDPTPFLKAGVTDSPKVNGYGFVSSTPTPCMSELGDDPDMMTWGTIEDEPLLISSGISASDAAPSPFRIPETPRRELIAQKLSDKASKSFRNNSTLRAQVFSTPSAGALELHDAVFGGSNATPKFNSPQGAVSSPSSNKPYARMSSPSPRVRAGMLSPAAQRLLGSRKSASGDKQLRSSYTSTPKQSLSTPLRHQAVHPSPLARKG</sequence>
<dbReference type="PANTHER" id="PTHR12940:SF0">
    <property type="entry name" value="SPLICING FACTOR ESS-2 HOMOLOG"/>
    <property type="match status" value="1"/>
</dbReference>
<keyword evidence="3" id="KW-0539">Nucleus</keyword>
<comment type="caution">
    <text evidence="5">The sequence shown here is derived from an EMBL/GenBank/DDBJ whole genome shotgun (WGS) entry which is preliminary data.</text>
</comment>
<feature type="compositionally biased region" description="Polar residues" evidence="4">
    <location>
        <begin position="158"/>
        <end position="168"/>
    </location>
</feature>
<keyword evidence="6" id="KW-1185">Reference proteome</keyword>
<comment type="similarity">
    <text evidence="2">Belongs to the ESS2 family.</text>
</comment>
<feature type="compositionally biased region" description="Polar residues" evidence="4">
    <location>
        <begin position="502"/>
        <end position="517"/>
    </location>
</feature>
<dbReference type="OrthoDB" id="19679at2759"/>
<dbReference type="AlphaFoldDB" id="A0A9P3HA85"/>
<gene>
    <name evidence="5" type="ORF">EMPS_05322</name>
</gene>
<evidence type="ECO:0000313" key="6">
    <source>
        <dbReference type="Proteomes" id="UP000827284"/>
    </source>
</evidence>
<dbReference type="EMBL" id="BQFW01000007">
    <property type="protein sequence ID" value="GJJ72964.1"/>
    <property type="molecule type" value="Genomic_DNA"/>
</dbReference>
<accession>A0A9P3HA85</accession>
<organism evidence="5 6">
    <name type="scientific">Entomortierella parvispora</name>
    <dbReference type="NCBI Taxonomy" id="205924"/>
    <lineage>
        <taxon>Eukaryota</taxon>
        <taxon>Fungi</taxon>
        <taxon>Fungi incertae sedis</taxon>
        <taxon>Mucoromycota</taxon>
        <taxon>Mortierellomycotina</taxon>
        <taxon>Mortierellomycetes</taxon>
        <taxon>Mortierellales</taxon>
        <taxon>Mortierellaceae</taxon>
        <taxon>Entomortierella</taxon>
    </lineage>
</organism>
<evidence type="ECO:0000256" key="3">
    <source>
        <dbReference type="ARBA" id="ARBA00023242"/>
    </source>
</evidence>
<evidence type="ECO:0000256" key="4">
    <source>
        <dbReference type="SAM" id="MobiDB-lite"/>
    </source>
</evidence>
<dbReference type="InterPro" id="IPR019148">
    <property type="entry name" value="Nuclear_protein_DGCR14_ESS-2"/>
</dbReference>
<feature type="compositionally biased region" description="Polar residues" evidence="4">
    <location>
        <begin position="445"/>
        <end position="464"/>
    </location>
</feature>
<dbReference type="GO" id="GO:0071013">
    <property type="term" value="C:catalytic step 2 spliceosome"/>
    <property type="evidence" value="ECO:0007669"/>
    <property type="project" value="TreeGrafter"/>
</dbReference>